<proteinExistence type="predicted"/>
<feature type="compositionally biased region" description="Polar residues" evidence="1">
    <location>
        <begin position="210"/>
        <end position="223"/>
    </location>
</feature>
<dbReference type="VEuPathDB" id="VectorBase:ISCP_036392"/>
<feature type="region of interest" description="Disordered" evidence="1">
    <location>
        <begin position="1"/>
        <end position="82"/>
    </location>
</feature>
<dbReference type="VEuPathDB" id="VectorBase:ISCI006498"/>
<dbReference type="HOGENOM" id="CLU_659341_0_0_1"/>
<dbReference type="EMBL" id="ABJB011093335">
    <property type="status" value="NOT_ANNOTATED_CDS"/>
    <property type="molecule type" value="Genomic_DNA"/>
</dbReference>
<sequence length="417" mass="46234">MLKDAKSGATLANVKQSSQLEQRGPGERPRSVSKTQVDVPALGIHESKVEDSNALRPGETGHASQKKNFNYPWVNEEPDRGDYTPTDLAEYILRTGDEEGVALAVEELLRQGMMTREEAIVYLQDVKAEMNYIRAQQEKLRRIQELREAINMKKKDESVFKHRMNDVLGAKETVLPPNSHISAKAASANQQSIKPQKATQSKLHTAADRPSSTAAPSLKNTAPISRVGQGDVGKASGNKVTSSGKLTPVDLDRMTEERVPPRSQPEADVVSILKKLKGATSLYDEYTLEEIIYWLAKDMFAHSIIKGDQSAEEALARFANFVESEVAQNKLSGEVEKKVLDIMLAALVDILRELPNSQYSGPGNQVPQRLFPENSERRPAQVSNSRPRSPSIRPREDKKKTVPVEKHEELVPASQKS</sequence>
<dbReference type="VEuPathDB" id="VectorBase:ISCW006498"/>
<accession>B7PM73</accession>
<dbReference type="EnsemblMetazoa" id="ISCW006498-RA">
    <property type="protein sequence ID" value="ISCW006498-PA"/>
    <property type="gene ID" value="ISCW006498"/>
</dbReference>
<name>B7PM73_IXOSC</name>
<reference evidence="2 4" key="1">
    <citation type="submission" date="2008-03" db="EMBL/GenBank/DDBJ databases">
        <title>Annotation of Ixodes scapularis.</title>
        <authorList>
            <consortium name="Ixodes scapularis Genome Project Consortium"/>
            <person name="Caler E."/>
            <person name="Hannick L.I."/>
            <person name="Bidwell S."/>
            <person name="Joardar V."/>
            <person name="Thiagarajan M."/>
            <person name="Amedeo P."/>
            <person name="Galinsky K.J."/>
            <person name="Schobel S."/>
            <person name="Inman J."/>
            <person name="Hostetler J."/>
            <person name="Miller J."/>
            <person name="Hammond M."/>
            <person name="Megy K."/>
            <person name="Lawson D."/>
            <person name="Kodira C."/>
            <person name="Sutton G."/>
            <person name="Meyer J."/>
            <person name="Hill C.A."/>
            <person name="Birren B."/>
            <person name="Nene V."/>
            <person name="Collins F."/>
            <person name="Alarcon-Chaidez F."/>
            <person name="Wikel S."/>
            <person name="Strausberg R."/>
        </authorList>
    </citation>
    <scope>NUCLEOTIDE SEQUENCE [LARGE SCALE GENOMIC DNA]</scope>
    <source>
        <strain evidence="4">Wikel</strain>
        <strain evidence="2">Wikel colony</strain>
    </source>
</reference>
<dbReference type="EMBL" id="ABJB010959597">
    <property type="status" value="NOT_ANNOTATED_CDS"/>
    <property type="molecule type" value="Genomic_DNA"/>
</dbReference>
<protein>
    <submittedName>
        <fullName evidence="2 3">Uncharacterized protein</fullName>
    </submittedName>
</protein>
<feature type="region of interest" description="Disordered" evidence="1">
    <location>
        <begin position="183"/>
        <end position="263"/>
    </location>
</feature>
<reference evidence="3" key="2">
    <citation type="submission" date="2020-05" db="UniProtKB">
        <authorList>
            <consortium name="EnsemblMetazoa"/>
        </authorList>
    </citation>
    <scope>IDENTIFICATION</scope>
    <source>
        <strain evidence="3">wikel</strain>
    </source>
</reference>
<feature type="compositionally biased region" description="Basic and acidic residues" evidence="1">
    <location>
        <begin position="393"/>
        <end position="410"/>
    </location>
</feature>
<feature type="region of interest" description="Disordered" evidence="1">
    <location>
        <begin position="357"/>
        <end position="417"/>
    </location>
</feature>
<feature type="compositionally biased region" description="Polar residues" evidence="1">
    <location>
        <begin position="357"/>
        <end position="367"/>
    </location>
</feature>
<dbReference type="Proteomes" id="UP000001555">
    <property type="component" value="Unassembled WGS sequence"/>
</dbReference>
<feature type="compositionally biased region" description="Polar residues" evidence="1">
    <location>
        <begin position="187"/>
        <end position="203"/>
    </location>
</feature>
<dbReference type="PaxDb" id="6945-B7PM73"/>
<evidence type="ECO:0000256" key="1">
    <source>
        <dbReference type="SAM" id="MobiDB-lite"/>
    </source>
</evidence>
<keyword evidence="4" id="KW-1185">Reference proteome</keyword>
<gene>
    <name evidence="2" type="ORF">IscW_ISCW006498</name>
</gene>
<dbReference type="InParanoid" id="B7PM73"/>
<evidence type="ECO:0000313" key="3">
    <source>
        <dbReference type="EnsemblMetazoa" id="ISCW006498-PA"/>
    </source>
</evidence>
<dbReference type="AlphaFoldDB" id="B7PM73"/>
<dbReference type="EMBL" id="ABJB010431126">
    <property type="status" value="NOT_ANNOTATED_CDS"/>
    <property type="molecule type" value="Genomic_DNA"/>
</dbReference>
<feature type="compositionally biased region" description="Low complexity" evidence="1">
    <location>
        <begin position="383"/>
        <end position="392"/>
    </location>
</feature>
<organism>
    <name type="scientific">Ixodes scapularis</name>
    <name type="common">Black-legged tick</name>
    <name type="synonym">Deer tick</name>
    <dbReference type="NCBI Taxonomy" id="6945"/>
    <lineage>
        <taxon>Eukaryota</taxon>
        <taxon>Metazoa</taxon>
        <taxon>Ecdysozoa</taxon>
        <taxon>Arthropoda</taxon>
        <taxon>Chelicerata</taxon>
        <taxon>Arachnida</taxon>
        <taxon>Acari</taxon>
        <taxon>Parasitiformes</taxon>
        <taxon>Ixodida</taxon>
        <taxon>Ixodoidea</taxon>
        <taxon>Ixodidae</taxon>
        <taxon>Ixodinae</taxon>
        <taxon>Ixodes</taxon>
    </lineage>
</organism>
<dbReference type="EMBL" id="DS746296">
    <property type="protein sequence ID" value="EEC07695.1"/>
    <property type="molecule type" value="Genomic_DNA"/>
</dbReference>
<evidence type="ECO:0000313" key="2">
    <source>
        <dbReference type="EMBL" id="EEC07695.1"/>
    </source>
</evidence>
<evidence type="ECO:0000313" key="4">
    <source>
        <dbReference type="Proteomes" id="UP000001555"/>
    </source>
</evidence>
<dbReference type="OrthoDB" id="6348293at2759"/>
<feature type="compositionally biased region" description="Basic and acidic residues" evidence="1">
    <location>
        <begin position="250"/>
        <end position="260"/>
    </location>
</feature>